<protein>
    <submittedName>
        <fullName evidence="1">Uncharacterized protein</fullName>
    </submittedName>
</protein>
<reference evidence="1" key="1">
    <citation type="journal article" date="2021" name="IMA Fungus">
        <title>Genomic characterization of three marine fungi, including Emericellopsis atlantica sp. nov. with signatures of a generalist lifestyle and marine biomass degradation.</title>
        <authorList>
            <person name="Hagestad O.C."/>
            <person name="Hou L."/>
            <person name="Andersen J.H."/>
            <person name="Hansen E.H."/>
            <person name="Altermark B."/>
            <person name="Li C."/>
            <person name="Kuhnert E."/>
            <person name="Cox R.J."/>
            <person name="Crous P.W."/>
            <person name="Spatafora J.W."/>
            <person name="Lail K."/>
            <person name="Amirebrahimi M."/>
            <person name="Lipzen A."/>
            <person name="Pangilinan J."/>
            <person name="Andreopoulos W."/>
            <person name="Hayes R.D."/>
            <person name="Ng V."/>
            <person name="Grigoriev I.V."/>
            <person name="Jackson S.A."/>
            <person name="Sutton T.D.S."/>
            <person name="Dobson A.D.W."/>
            <person name="Rama T."/>
        </authorList>
    </citation>
    <scope>NUCLEOTIDE SEQUENCE</scope>
    <source>
        <strain evidence="1">TRa3180A</strain>
    </source>
</reference>
<organism evidence="1 2">
    <name type="scientific">Calycina marina</name>
    <dbReference type="NCBI Taxonomy" id="1763456"/>
    <lineage>
        <taxon>Eukaryota</taxon>
        <taxon>Fungi</taxon>
        <taxon>Dikarya</taxon>
        <taxon>Ascomycota</taxon>
        <taxon>Pezizomycotina</taxon>
        <taxon>Leotiomycetes</taxon>
        <taxon>Helotiales</taxon>
        <taxon>Pezizellaceae</taxon>
        <taxon>Calycina</taxon>
    </lineage>
</organism>
<sequence>ETFRSSTKSLEGFNASLDRVLPSTDFILTHFEKAKERYKDEVKLSTMVNSGWQKTDKYYVKSDESDCF</sequence>
<accession>A0A9P7YVE5</accession>
<dbReference type="AlphaFoldDB" id="A0A9P7YVE5"/>
<comment type="caution">
    <text evidence="1">The sequence shown here is derived from an EMBL/GenBank/DDBJ whole genome shotgun (WGS) entry which is preliminary data.</text>
</comment>
<dbReference type="OrthoDB" id="3439855at2759"/>
<feature type="non-terminal residue" evidence="1">
    <location>
        <position position="68"/>
    </location>
</feature>
<gene>
    <name evidence="1" type="ORF">BJ878DRAFT_394591</name>
</gene>
<name>A0A9P7YVE5_9HELO</name>
<dbReference type="EMBL" id="MU254436">
    <property type="protein sequence ID" value="KAG9240475.1"/>
    <property type="molecule type" value="Genomic_DNA"/>
</dbReference>
<evidence type="ECO:0000313" key="2">
    <source>
        <dbReference type="Proteomes" id="UP000887226"/>
    </source>
</evidence>
<evidence type="ECO:0000313" key="1">
    <source>
        <dbReference type="EMBL" id="KAG9240475.1"/>
    </source>
</evidence>
<keyword evidence="2" id="KW-1185">Reference proteome</keyword>
<proteinExistence type="predicted"/>
<feature type="non-terminal residue" evidence="1">
    <location>
        <position position="1"/>
    </location>
</feature>
<dbReference type="Proteomes" id="UP000887226">
    <property type="component" value="Unassembled WGS sequence"/>
</dbReference>